<name>A0A2P5DYL6_PARAD</name>
<reference evidence="3" key="1">
    <citation type="submission" date="2016-06" db="EMBL/GenBank/DDBJ databases">
        <title>Parallel loss of symbiosis genes in relatives of nitrogen-fixing non-legume Parasponia.</title>
        <authorList>
            <person name="Van Velzen R."/>
            <person name="Holmer R."/>
            <person name="Bu F."/>
            <person name="Rutten L."/>
            <person name="Van Zeijl A."/>
            <person name="Liu W."/>
            <person name="Santuari L."/>
            <person name="Cao Q."/>
            <person name="Sharma T."/>
            <person name="Shen D."/>
            <person name="Roswanjaya Y."/>
            <person name="Wardhani T."/>
            <person name="Kalhor M.S."/>
            <person name="Jansen J."/>
            <person name="Van den Hoogen J."/>
            <person name="Gungor B."/>
            <person name="Hartog M."/>
            <person name="Hontelez J."/>
            <person name="Verver J."/>
            <person name="Yang W.-C."/>
            <person name="Schijlen E."/>
            <person name="Repin R."/>
            <person name="Schilthuizen M."/>
            <person name="Schranz E."/>
            <person name="Heidstra R."/>
            <person name="Miyata K."/>
            <person name="Fedorova E."/>
            <person name="Kohlen W."/>
            <person name="Bisseling T."/>
            <person name="Smit S."/>
            <person name="Geurts R."/>
        </authorList>
    </citation>
    <scope>NUCLEOTIDE SEQUENCE [LARGE SCALE GENOMIC DNA]</scope>
    <source>
        <strain evidence="3">cv. WU1-14</strain>
    </source>
</reference>
<evidence type="ECO:0000313" key="2">
    <source>
        <dbReference type="EMBL" id="PON78372.1"/>
    </source>
</evidence>
<dbReference type="EMBL" id="JXTB01000009">
    <property type="protein sequence ID" value="PON78372.1"/>
    <property type="molecule type" value="Genomic_DNA"/>
</dbReference>
<sequence>MVRAPPRLSPPFPTLSSSLSLSIIL</sequence>
<comment type="caution">
    <text evidence="2">The sequence shown here is derived from an EMBL/GenBank/DDBJ whole genome shotgun (WGS) entry which is preliminary data.</text>
</comment>
<evidence type="ECO:0000313" key="3">
    <source>
        <dbReference type="Proteomes" id="UP000237105"/>
    </source>
</evidence>
<gene>
    <name evidence="2" type="ORF">PanWU01x14_020100</name>
</gene>
<keyword evidence="3" id="KW-1185">Reference proteome</keyword>
<proteinExistence type="predicted"/>
<feature type="compositionally biased region" description="Low complexity" evidence="1">
    <location>
        <begin position="14"/>
        <end position="25"/>
    </location>
</feature>
<feature type="region of interest" description="Disordered" evidence="1">
    <location>
        <begin position="1"/>
        <end position="25"/>
    </location>
</feature>
<accession>A0A2P5DYL6</accession>
<dbReference type="Proteomes" id="UP000237105">
    <property type="component" value="Unassembled WGS sequence"/>
</dbReference>
<protein>
    <submittedName>
        <fullName evidence="2">Uncharacterized protein</fullName>
    </submittedName>
</protein>
<organism evidence="2 3">
    <name type="scientific">Parasponia andersonii</name>
    <name type="common">Sponia andersonii</name>
    <dbReference type="NCBI Taxonomy" id="3476"/>
    <lineage>
        <taxon>Eukaryota</taxon>
        <taxon>Viridiplantae</taxon>
        <taxon>Streptophyta</taxon>
        <taxon>Embryophyta</taxon>
        <taxon>Tracheophyta</taxon>
        <taxon>Spermatophyta</taxon>
        <taxon>Magnoliopsida</taxon>
        <taxon>eudicotyledons</taxon>
        <taxon>Gunneridae</taxon>
        <taxon>Pentapetalae</taxon>
        <taxon>rosids</taxon>
        <taxon>fabids</taxon>
        <taxon>Rosales</taxon>
        <taxon>Cannabaceae</taxon>
        <taxon>Parasponia</taxon>
    </lineage>
</organism>
<dbReference type="AlphaFoldDB" id="A0A2P5DYL6"/>
<evidence type="ECO:0000256" key="1">
    <source>
        <dbReference type="SAM" id="MobiDB-lite"/>
    </source>
</evidence>